<dbReference type="Proteomes" id="UP001219518">
    <property type="component" value="Unassembled WGS sequence"/>
</dbReference>
<accession>A0AAE1HBL4</accession>
<keyword evidence="1" id="KW-1133">Transmembrane helix</keyword>
<dbReference type="AlphaFoldDB" id="A0AAE1HBL4"/>
<proteinExistence type="predicted"/>
<organism evidence="2 3">
    <name type="scientific">Frankliniella fusca</name>
    <dbReference type="NCBI Taxonomy" id="407009"/>
    <lineage>
        <taxon>Eukaryota</taxon>
        <taxon>Metazoa</taxon>
        <taxon>Ecdysozoa</taxon>
        <taxon>Arthropoda</taxon>
        <taxon>Hexapoda</taxon>
        <taxon>Insecta</taxon>
        <taxon>Pterygota</taxon>
        <taxon>Neoptera</taxon>
        <taxon>Paraneoptera</taxon>
        <taxon>Thysanoptera</taxon>
        <taxon>Terebrantia</taxon>
        <taxon>Thripoidea</taxon>
        <taxon>Thripidae</taxon>
        <taxon>Frankliniella</taxon>
    </lineage>
</organism>
<keyword evidence="1" id="KW-0812">Transmembrane</keyword>
<sequence>MKKKVLRGINNVFSLLTFSTLPIVFGTLSMLADSLEFSEFLVINFRVVVCPSVIPRQVRSERLSLAVLAGVDVLGEALVTSKLRLMLITRAGGHQGRPTSLSMRAFGPLNRRAAFVALHRWYQYLQLLLGSG</sequence>
<comment type="caution">
    <text evidence="2">The sequence shown here is derived from an EMBL/GenBank/DDBJ whole genome shotgun (WGS) entry which is preliminary data.</text>
</comment>
<feature type="transmembrane region" description="Helical" evidence="1">
    <location>
        <begin position="12"/>
        <end position="31"/>
    </location>
</feature>
<keyword evidence="3" id="KW-1185">Reference proteome</keyword>
<keyword evidence="1" id="KW-0472">Membrane</keyword>
<evidence type="ECO:0000313" key="3">
    <source>
        <dbReference type="Proteomes" id="UP001219518"/>
    </source>
</evidence>
<gene>
    <name evidence="2" type="ORF">KUF71_007543</name>
</gene>
<evidence type="ECO:0000256" key="1">
    <source>
        <dbReference type="SAM" id="Phobius"/>
    </source>
</evidence>
<reference evidence="2" key="2">
    <citation type="journal article" date="2023" name="BMC Genomics">
        <title>Pest status, molecular evolution, and epigenetic factors derived from the genome assembly of Frankliniella fusca, a thysanopteran phytovirus vector.</title>
        <authorList>
            <person name="Catto M.A."/>
            <person name="Labadie P.E."/>
            <person name="Jacobson A.L."/>
            <person name="Kennedy G.G."/>
            <person name="Srinivasan R."/>
            <person name="Hunt B.G."/>
        </authorList>
    </citation>
    <scope>NUCLEOTIDE SEQUENCE</scope>
    <source>
        <strain evidence="2">PL_HMW_Pooled</strain>
    </source>
</reference>
<reference evidence="2" key="1">
    <citation type="submission" date="2021-07" db="EMBL/GenBank/DDBJ databases">
        <authorList>
            <person name="Catto M.A."/>
            <person name="Jacobson A."/>
            <person name="Kennedy G."/>
            <person name="Labadie P."/>
            <person name="Hunt B.G."/>
            <person name="Srinivasan R."/>
        </authorList>
    </citation>
    <scope>NUCLEOTIDE SEQUENCE</scope>
    <source>
        <strain evidence="2">PL_HMW_Pooled</strain>
        <tissue evidence="2">Head</tissue>
    </source>
</reference>
<name>A0AAE1HBL4_9NEOP</name>
<protein>
    <submittedName>
        <fullName evidence="2">Bifunctional nitrilase/nitrile hydratase NIT4A</fullName>
    </submittedName>
</protein>
<evidence type="ECO:0000313" key="2">
    <source>
        <dbReference type="EMBL" id="KAK3918114.1"/>
    </source>
</evidence>
<dbReference type="EMBL" id="JAHWGI010000879">
    <property type="protein sequence ID" value="KAK3918114.1"/>
    <property type="molecule type" value="Genomic_DNA"/>
</dbReference>